<name>A0A1G7Y593_9RHOO</name>
<dbReference type="Gene3D" id="2.40.420.20">
    <property type="match status" value="1"/>
</dbReference>
<proteinExistence type="inferred from homology"/>
<feature type="domain" description="CzcB-like barrel-sandwich hybrid" evidence="4">
    <location>
        <begin position="95"/>
        <end position="234"/>
    </location>
</feature>
<comment type="similarity">
    <text evidence="1">Belongs to the membrane fusion protein (MFP) (TC 8.A.1) family.</text>
</comment>
<reference evidence="5 6" key="1">
    <citation type="submission" date="2016-10" db="EMBL/GenBank/DDBJ databases">
        <authorList>
            <person name="de Groot N.N."/>
        </authorList>
    </citation>
    <scope>NUCLEOTIDE SEQUENCE [LARGE SCALE GENOMIC DNA]</scope>
    <source>
        <strain evidence="5 6">DSM 5885</strain>
    </source>
</reference>
<dbReference type="Gene3D" id="2.40.30.170">
    <property type="match status" value="1"/>
</dbReference>
<dbReference type="GO" id="GO:0015562">
    <property type="term" value="F:efflux transmembrane transporter activity"/>
    <property type="evidence" value="ECO:0007669"/>
    <property type="project" value="TreeGrafter"/>
</dbReference>
<dbReference type="STRING" id="83767.SAMN05660652_00885"/>
<dbReference type="Proteomes" id="UP000198607">
    <property type="component" value="Unassembled WGS sequence"/>
</dbReference>
<evidence type="ECO:0000313" key="5">
    <source>
        <dbReference type="EMBL" id="SDG91150.1"/>
    </source>
</evidence>
<dbReference type="Pfam" id="PF25973">
    <property type="entry name" value="BSH_CzcB"/>
    <property type="match status" value="1"/>
</dbReference>
<dbReference type="InterPro" id="IPR058647">
    <property type="entry name" value="BSH_CzcB-like"/>
</dbReference>
<protein>
    <submittedName>
        <fullName evidence="5">RND family efflux transporter, MFP subunit</fullName>
    </submittedName>
</protein>
<evidence type="ECO:0000313" key="6">
    <source>
        <dbReference type="Proteomes" id="UP000198607"/>
    </source>
</evidence>
<keyword evidence="3" id="KW-0732">Signal</keyword>
<evidence type="ECO:0000256" key="1">
    <source>
        <dbReference type="ARBA" id="ARBA00009477"/>
    </source>
</evidence>
<dbReference type="AlphaFoldDB" id="A0A1G7Y593"/>
<organism evidence="5 6">
    <name type="scientific">Propionivibrio dicarboxylicus</name>
    <dbReference type="NCBI Taxonomy" id="83767"/>
    <lineage>
        <taxon>Bacteria</taxon>
        <taxon>Pseudomonadati</taxon>
        <taxon>Pseudomonadota</taxon>
        <taxon>Betaproteobacteria</taxon>
        <taxon>Rhodocyclales</taxon>
        <taxon>Rhodocyclaceae</taxon>
        <taxon>Propionivibrio</taxon>
    </lineage>
</organism>
<evidence type="ECO:0000256" key="2">
    <source>
        <dbReference type="SAM" id="MobiDB-lite"/>
    </source>
</evidence>
<evidence type="ECO:0000259" key="4">
    <source>
        <dbReference type="Pfam" id="PF25973"/>
    </source>
</evidence>
<dbReference type="OrthoDB" id="10524at2"/>
<dbReference type="NCBIfam" id="TIGR01730">
    <property type="entry name" value="RND_mfp"/>
    <property type="match status" value="1"/>
</dbReference>
<dbReference type="EMBL" id="FNCY01000002">
    <property type="protein sequence ID" value="SDG91150.1"/>
    <property type="molecule type" value="Genomic_DNA"/>
</dbReference>
<evidence type="ECO:0000256" key="3">
    <source>
        <dbReference type="SAM" id="SignalP"/>
    </source>
</evidence>
<dbReference type="PANTHER" id="PTHR30469:SF15">
    <property type="entry name" value="HLYD FAMILY OF SECRETION PROTEINS"/>
    <property type="match status" value="1"/>
</dbReference>
<dbReference type="GO" id="GO:1990281">
    <property type="term" value="C:efflux pump complex"/>
    <property type="evidence" value="ECO:0007669"/>
    <property type="project" value="TreeGrafter"/>
</dbReference>
<dbReference type="Gene3D" id="1.10.287.470">
    <property type="entry name" value="Helix hairpin bin"/>
    <property type="match status" value="1"/>
</dbReference>
<feature type="region of interest" description="Disordered" evidence="2">
    <location>
        <begin position="39"/>
        <end position="66"/>
    </location>
</feature>
<dbReference type="SUPFAM" id="SSF111369">
    <property type="entry name" value="HlyD-like secretion proteins"/>
    <property type="match status" value="1"/>
</dbReference>
<feature type="chain" id="PRO_5011781342" evidence="3">
    <location>
        <begin position="34"/>
        <end position="406"/>
    </location>
</feature>
<gene>
    <name evidence="5" type="ORF">SAMN05660652_00885</name>
</gene>
<accession>A0A1G7Y593</accession>
<keyword evidence="6" id="KW-1185">Reference proteome</keyword>
<dbReference type="Gene3D" id="2.40.50.100">
    <property type="match status" value="1"/>
</dbReference>
<dbReference type="RefSeq" id="WP_091934223.1">
    <property type="nucleotide sequence ID" value="NZ_FNCY01000002.1"/>
</dbReference>
<dbReference type="PANTHER" id="PTHR30469">
    <property type="entry name" value="MULTIDRUG RESISTANCE PROTEIN MDTA"/>
    <property type="match status" value="1"/>
</dbReference>
<sequence>MRSPEHSDLTFRFARRAALLIALASALISGVVAQTHPPAEAPAKSAVPERSNKESTTPPSSSAEPVIPQVAIVRPKQQSWPAAVDAQGNIQPWQEIHISAEVDGLRVNSVLASLGDVVKKGQVLARLNSASVEAELDSATAQLNEAKAAQAQAASTLERATRLAPSGGISKQELTLYETQKRTADARYSAALALVKKQQLRLEQATIGAPDDGVISSRTVVEGAIVQTGNELFRMIRQGRLQWRAEVPGDLLLRVAPGQEVLVKSPLGEAIKGRVRQVSPTIDVATQKGAVFVDLPTDSNLKAGLSVSGTLNAGKRQVLALPASVIRSRNGVETVLTVNQDNRIEIVEIKTGERRDKFVEVLSPLDEKTRVLADKIDTLTPGDSVSILPRAAAPAAPAIPAPTPAN</sequence>
<dbReference type="InterPro" id="IPR006143">
    <property type="entry name" value="RND_pump_MFP"/>
</dbReference>
<feature type="signal peptide" evidence="3">
    <location>
        <begin position="1"/>
        <end position="33"/>
    </location>
</feature>